<evidence type="ECO:0000256" key="6">
    <source>
        <dbReference type="SAM" id="Phobius"/>
    </source>
</evidence>
<name>A0AAD8RT53_LOLMU</name>
<keyword evidence="9" id="KW-1185">Reference proteome</keyword>
<evidence type="ECO:0000256" key="5">
    <source>
        <dbReference type="ARBA" id="ARBA00022840"/>
    </source>
</evidence>
<dbReference type="PANTHER" id="PTHR43895">
    <property type="entry name" value="CALCIUM/CALMODULIN-DEPENDENT PROTEIN KINASE KINASE-RELATED"/>
    <property type="match status" value="1"/>
</dbReference>
<proteinExistence type="predicted"/>
<dbReference type="PANTHER" id="PTHR43895:SF4">
    <property type="entry name" value="CBL-INTERACTING PROTEIN KINASE 25"/>
    <property type="match status" value="1"/>
</dbReference>
<dbReference type="Gene3D" id="1.10.510.10">
    <property type="entry name" value="Transferase(Phosphotransferase) domain 1"/>
    <property type="match status" value="1"/>
</dbReference>
<accession>A0AAD8RT53</accession>
<dbReference type="GO" id="GO:0007165">
    <property type="term" value="P:signal transduction"/>
    <property type="evidence" value="ECO:0007669"/>
    <property type="project" value="TreeGrafter"/>
</dbReference>
<keyword evidence="2" id="KW-0808">Transferase</keyword>
<dbReference type="AlphaFoldDB" id="A0AAD8RT53"/>
<evidence type="ECO:0000259" key="7">
    <source>
        <dbReference type="PROSITE" id="PS50011"/>
    </source>
</evidence>
<keyword evidence="6" id="KW-0812">Transmembrane</keyword>
<evidence type="ECO:0000313" key="9">
    <source>
        <dbReference type="Proteomes" id="UP001231189"/>
    </source>
</evidence>
<comment type="caution">
    <text evidence="8">The sequence shown here is derived from an EMBL/GenBank/DDBJ whole genome shotgun (WGS) entry which is preliminary data.</text>
</comment>
<keyword evidence="1" id="KW-0723">Serine/threonine-protein kinase</keyword>
<dbReference type="GO" id="GO:0005524">
    <property type="term" value="F:ATP binding"/>
    <property type="evidence" value="ECO:0007669"/>
    <property type="project" value="UniProtKB-KW"/>
</dbReference>
<sequence>MCNNGPVARRIRPALGMLPQLVHTILTVGMPLYVAPKVFLREGYDGANADAWSFSIILFVLATGRKPFRDDDLHTLYHTTR</sequence>
<protein>
    <recommendedName>
        <fullName evidence="7">Protein kinase domain-containing protein</fullName>
    </recommendedName>
</protein>
<feature type="domain" description="Protein kinase" evidence="7">
    <location>
        <begin position="1"/>
        <end position="81"/>
    </location>
</feature>
<gene>
    <name evidence="8" type="ORF">QYE76_005520</name>
</gene>
<reference evidence="8" key="1">
    <citation type="submission" date="2023-07" db="EMBL/GenBank/DDBJ databases">
        <title>A chromosome-level genome assembly of Lolium multiflorum.</title>
        <authorList>
            <person name="Chen Y."/>
            <person name="Copetti D."/>
            <person name="Kolliker R."/>
            <person name="Studer B."/>
        </authorList>
    </citation>
    <scope>NUCLEOTIDE SEQUENCE</scope>
    <source>
        <strain evidence="8">02402/16</strain>
        <tissue evidence="8">Leaf</tissue>
    </source>
</reference>
<organism evidence="8 9">
    <name type="scientific">Lolium multiflorum</name>
    <name type="common">Italian ryegrass</name>
    <name type="synonym">Lolium perenne subsp. multiflorum</name>
    <dbReference type="NCBI Taxonomy" id="4521"/>
    <lineage>
        <taxon>Eukaryota</taxon>
        <taxon>Viridiplantae</taxon>
        <taxon>Streptophyta</taxon>
        <taxon>Embryophyta</taxon>
        <taxon>Tracheophyta</taxon>
        <taxon>Spermatophyta</taxon>
        <taxon>Magnoliopsida</taxon>
        <taxon>Liliopsida</taxon>
        <taxon>Poales</taxon>
        <taxon>Poaceae</taxon>
        <taxon>BOP clade</taxon>
        <taxon>Pooideae</taxon>
        <taxon>Poodae</taxon>
        <taxon>Poeae</taxon>
        <taxon>Poeae Chloroplast Group 2 (Poeae type)</taxon>
        <taxon>Loliodinae</taxon>
        <taxon>Loliinae</taxon>
        <taxon>Lolium</taxon>
    </lineage>
</organism>
<keyword evidence="6" id="KW-0472">Membrane</keyword>
<dbReference type="PROSITE" id="PS50011">
    <property type="entry name" value="PROTEIN_KINASE_DOM"/>
    <property type="match status" value="1"/>
</dbReference>
<feature type="transmembrane region" description="Helical" evidence="6">
    <location>
        <begin position="21"/>
        <end position="39"/>
    </location>
</feature>
<evidence type="ECO:0000256" key="2">
    <source>
        <dbReference type="ARBA" id="ARBA00022679"/>
    </source>
</evidence>
<dbReference type="EMBL" id="JAUUTY010000005">
    <property type="protein sequence ID" value="KAK1631205.1"/>
    <property type="molecule type" value="Genomic_DNA"/>
</dbReference>
<keyword evidence="5" id="KW-0067">ATP-binding</keyword>
<dbReference type="GO" id="GO:0004674">
    <property type="term" value="F:protein serine/threonine kinase activity"/>
    <property type="evidence" value="ECO:0007669"/>
    <property type="project" value="UniProtKB-KW"/>
</dbReference>
<keyword evidence="4" id="KW-0418">Kinase</keyword>
<evidence type="ECO:0000256" key="4">
    <source>
        <dbReference type="ARBA" id="ARBA00022777"/>
    </source>
</evidence>
<dbReference type="Proteomes" id="UP001231189">
    <property type="component" value="Unassembled WGS sequence"/>
</dbReference>
<dbReference type="SUPFAM" id="SSF56112">
    <property type="entry name" value="Protein kinase-like (PK-like)"/>
    <property type="match status" value="1"/>
</dbReference>
<dbReference type="InterPro" id="IPR011009">
    <property type="entry name" value="Kinase-like_dom_sf"/>
</dbReference>
<keyword evidence="3" id="KW-0547">Nucleotide-binding</keyword>
<dbReference type="InterPro" id="IPR000719">
    <property type="entry name" value="Prot_kinase_dom"/>
</dbReference>
<evidence type="ECO:0000313" key="8">
    <source>
        <dbReference type="EMBL" id="KAK1631205.1"/>
    </source>
</evidence>
<evidence type="ECO:0000256" key="1">
    <source>
        <dbReference type="ARBA" id="ARBA00022527"/>
    </source>
</evidence>
<evidence type="ECO:0000256" key="3">
    <source>
        <dbReference type="ARBA" id="ARBA00022741"/>
    </source>
</evidence>
<keyword evidence="6" id="KW-1133">Transmembrane helix</keyword>